<reference evidence="3" key="3">
    <citation type="submission" date="2016-07" db="EMBL/GenBank/DDBJ databases">
        <title>Evolution of pathogenesis and genome organization in the Tremellales.</title>
        <authorList>
            <person name="Cuomo C."/>
            <person name="Litvintseva A."/>
            <person name="Heitman J."/>
            <person name="Chen Y."/>
            <person name="Sun S."/>
            <person name="Springer D."/>
            <person name="Dromer F."/>
            <person name="Young S."/>
            <person name="Zeng Q."/>
            <person name="Chapman S."/>
            <person name="Gujja S."/>
            <person name="Saif S."/>
            <person name="Birren B."/>
        </authorList>
    </citation>
    <scope>NUCLEOTIDE SEQUENCE</scope>
    <source>
        <strain evidence="3">CBS 10737</strain>
    </source>
</reference>
<dbReference type="KEGG" id="kpin:30175396"/>
<keyword evidence="2" id="KW-1133">Transmembrane helix</keyword>
<feature type="compositionally biased region" description="Low complexity" evidence="1">
    <location>
        <begin position="350"/>
        <end position="360"/>
    </location>
</feature>
<feature type="compositionally biased region" description="Polar residues" evidence="1">
    <location>
        <begin position="458"/>
        <end position="498"/>
    </location>
</feature>
<organism evidence="3">
    <name type="scientific">Kwoniella pini CBS 10737</name>
    <dbReference type="NCBI Taxonomy" id="1296096"/>
    <lineage>
        <taxon>Eukaryota</taxon>
        <taxon>Fungi</taxon>
        <taxon>Dikarya</taxon>
        <taxon>Basidiomycota</taxon>
        <taxon>Agaricomycotina</taxon>
        <taxon>Tremellomycetes</taxon>
        <taxon>Tremellales</taxon>
        <taxon>Cryptococcaceae</taxon>
        <taxon>Kwoniella</taxon>
    </lineage>
</organism>
<feature type="compositionally biased region" description="Low complexity" evidence="1">
    <location>
        <begin position="558"/>
        <end position="575"/>
    </location>
</feature>
<reference evidence="4" key="4">
    <citation type="submission" date="2024-02" db="EMBL/GenBank/DDBJ databases">
        <title>Comparative genomics of Cryptococcus and Kwoniella reveals pathogenesis evolution and contrasting modes of karyotype evolution via chromosome fusion or intercentromeric recombination.</title>
        <authorList>
            <person name="Coelho M.A."/>
            <person name="David-Palma M."/>
            <person name="Shea T."/>
            <person name="Bowers K."/>
            <person name="McGinley-Smith S."/>
            <person name="Mohammad A.W."/>
            <person name="Gnirke A."/>
            <person name="Yurkov A.M."/>
            <person name="Nowrousian M."/>
            <person name="Sun S."/>
            <person name="Cuomo C.A."/>
            <person name="Heitman J."/>
        </authorList>
    </citation>
    <scope>NUCLEOTIDE SEQUENCE</scope>
    <source>
        <strain evidence="4">CBS 10737</strain>
    </source>
</reference>
<keyword evidence="2" id="KW-0472">Membrane</keyword>
<reference evidence="3" key="1">
    <citation type="submission" date="2013-07" db="EMBL/GenBank/DDBJ databases">
        <title>The Genome Sequence of Cryptococcus pinus CBS10737.</title>
        <authorList>
            <consortium name="The Broad Institute Genome Sequencing Platform"/>
            <person name="Cuomo C."/>
            <person name="Litvintseva A."/>
            <person name="Chen Y."/>
            <person name="Heitman J."/>
            <person name="Sun S."/>
            <person name="Springer D."/>
            <person name="Dromer F."/>
            <person name="Young S.K."/>
            <person name="Zeng Q."/>
            <person name="Gargeya S."/>
            <person name="Fitzgerald M."/>
            <person name="Abouelleil A."/>
            <person name="Alvarado L."/>
            <person name="Berlin A.M."/>
            <person name="Chapman S.B."/>
            <person name="Dewar J."/>
            <person name="Goldberg J."/>
            <person name="Griggs A."/>
            <person name="Gujja S."/>
            <person name="Hansen M."/>
            <person name="Howarth C."/>
            <person name="Imamovic A."/>
            <person name="Larimer J."/>
            <person name="McCowan C."/>
            <person name="Murphy C."/>
            <person name="Pearson M."/>
            <person name="Priest M."/>
            <person name="Roberts A."/>
            <person name="Saif S."/>
            <person name="Shea T."/>
            <person name="Sykes S."/>
            <person name="Wortman J."/>
            <person name="Nusbaum C."/>
            <person name="Birren B."/>
        </authorList>
    </citation>
    <scope>NUCLEOTIDE SEQUENCE [LARGE SCALE GENOMIC DNA]</scope>
    <source>
        <strain evidence="3">CBS 10737</strain>
    </source>
</reference>
<feature type="compositionally biased region" description="Low complexity" evidence="1">
    <location>
        <begin position="430"/>
        <end position="443"/>
    </location>
</feature>
<feature type="compositionally biased region" description="Low complexity" evidence="1">
    <location>
        <begin position="649"/>
        <end position="661"/>
    </location>
</feature>
<keyword evidence="5" id="KW-1185">Reference proteome</keyword>
<evidence type="ECO:0000256" key="1">
    <source>
        <dbReference type="SAM" id="MobiDB-lite"/>
    </source>
</evidence>
<dbReference type="RefSeq" id="XP_019008468.1">
    <property type="nucleotide sequence ID" value="XM_019158722.1"/>
</dbReference>
<evidence type="ECO:0000313" key="4">
    <source>
        <dbReference type="EMBL" id="WWC67963.1"/>
    </source>
</evidence>
<dbReference type="EMBL" id="CP144520">
    <property type="protein sequence ID" value="WWC67963.1"/>
    <property type="molecule type" value="Genomic_DNA"/>
</dbReference>
<dbReference type="Gene3D" id="2.60.120.260">
    <property type="entry name" value="Galactose-binding domain-like"/>
    <property type="match status" value="1"/>
</dbReference>
<dbReference type="OrthoDB" id="2576082at2759"/>
<keyword evidence="2" id="KW-0812">Transmembrane</keyword>
<feature type="region of interest" description="Disordered" evidence="1">
    <location>
        <begin position="397"/>
        <end position="501"/>
    </location>
</feature>
<feature type="region of interest" description="Disordered" evidence="1">
    <location>
        <begin position="649"/>
        <end position="671"/>
    </location>
</feature>
<dbReference type="STRING" id="1296096.A0A1B9HVG5"/>
<feature type="region of interest" description="Disordered" evidence="1">
    <location>
        <begin position="347"/>
        <end position="371"/>
    </location>
</feature>
<evidence type="ECO:0000256" key="2">
    <source>
        <dbReference type="SAM" id="Phobius"/>
    </source>
</evidence>
<feature type="transmembrane region" description="Helical" evidence="2">
    <location>
        <begin position="297"/>
        <end position="320"/>
    </location>
</feature>
<accession>A0A1B9HVG5</accession>
<feature type="compositionally biased region" description="Polar residues" evidence="1">
    <location>
        <begin position="361"/>
        <end position="371"/>
    </location>
</feature>
<feature type="compositionally biased region" description="Low complexity" evidence="1">
    <location>
        <begin position="402"/>
        <end position="413"/>
    </location>
</feature>
<evidence type="ECO:0000313" key="5">
    <source>
        <dbReference type="Proteomes" id="UP000094020"/>
    </source>
</evidence>
<evidence type="ECO:0000313" key="3">
    <source>
        <dbReference type="EMBL" id="OCF47249.1"/>
    </source>
</evidence>
<proteinExistence type="predicted"/>
<feature type="region of interest" description="Disordered" evidence="1">
    <location>
        <begin position="551"/>
        <end position="577"/>
    </location>
</feature>
<gene>
    <name evidence="3" type="ORF">I206_07027</name>
    <name evidence="4" type="ORF">I206_101882</name>
</gene>
<dbReference type="AlphaFoldDB" id="A0A1B9HVG5"/>
<reference evidence="4" key="2">
    <citation type="submission" date="2013-07" db="EMBL/GenBank/DDBJ databases">
        <authorList>
            <consortium name="The Broad Institute Genome Sequencing Platform"/>
            <person name="Cuomo C."/>
            <person name="Litvintseva A."/>
            <person name="Chen Y."/>
            <person name="Heitman J."/>
            <person name="Sun S."/>
            <person name="Springer D."/>
            <person name="Dromer F."/>
            <person name="Young S.K."/>
            <person name="Zeng Q."/>
            <person name="Gargeya S."/>
            <person name="Fitzgerald M."/>
            <person name="Abouelleil A."/>
            <person name="Alvarado L."/>
            <person name="Berlin A.M."/>
            <person name="Chapman S.B."/>
            <person name="Dewar J."/>
            <person name="Goldberg J."/>
            <person name="Griggs A."/>
            <person name="Gujja S."/>
            <person name="Hansen M."/>
            <person name="Howarth C."/>
            <person name="Imamovic A."/>
            <person name="Larimer J."/>
            <person name="McCowan C."/>
            <person name="Murphy C."/>
            <person name="Pearson M."/>
            <person name="Priest M."/>
            <person name="Roberts A."/>
            <person name="Saif S."/>
            <person name="Shea T."/>
            <person name="Sykes S."/>
            <person name="Wortman J."/>
            <person name="Nusbaum C."/>
            <person name="Birren B."/>
        </authorList>
    </citation>
    <scope>NUCLEOTIDE SEQUENCE</scope>
    <source>
        <strain evidence="4">CBS 10737</strain>
    </source>
</reference>
<dbReference type="Proteomes" id="UP000094020">
    <property type="component" value="Chromosome 2"/>
</dbReference>
<sequence>MPSIPFYIPDTSPLFIYTPSNSWLGAYRPEGDGWDQTFHTTASGDAIVGINVTASSIRFQLSSSSTTSSLSSKRDESTSCSIEYRINGSDWSDACLPTNNKYLRTDLPFGIHLIELKGKNDNGMEFMGIQGELPIYNTGSAINQTIDDSSSSFGYTNPDQWTSLSSSSNNENYANFTLKTMYEQTGLNGFYGESLSGTTVQGASVDLTFQGEAIYVYGLSGLNCGTAQITLDGQVQHDIDMRNNWETHGSLLYMSGGFNPNDTHTLQILNNQQGEQLIIDYAMVTVPNEEKESHIPLIAGISGGISFFLFCVGICWLLIIRRNKSQNIRSRQQKAQYAFMQGTGKDGLNSAKSSGRSNSSLFSPLTPNSGQSSFVATQGEYVWGTGRPAGLDLTITSNSKSPNPNTPGNGINTATWNVTGLPRSPPPDYPDYIPYKPTTPDTPNGLSSKSAYRPVIPRSSTTPNPMPISSSSPTPLLRSATSASNNGWTHTASPSLKSRSPLLERMNSLTLLSAKGHKPEYDDIALDNYQKPTPITPPPIPAEYGDYTPTTGSNQAHSPFTKSPSTMMTTSPASSIGVQRIATRSSIMSNMARYFPAREAIHSIHRANSDDAISALNNGTAALNSQYSAEVADHGRIIPNGMYYNLPTTTTSQTDNTPKTPKTGISSPRSEVGLTRGLSVKTIDTVKSWLPDFIFATSSTSRLNQNLSSLPSVPSTPNQAARPDSGIFPLALNNNSIRSLPLTNRGTGTGTPNSTQMMPSTATRSFFGNAFTGSGGLINSPSTAKTLGSIGENYTTPKTGNSSYNSSPIVMSGIRGNPAPSRSLTESSGYSYGFSGSGASAGREINGNQMFIELNPNSPIGDSRPGSEFTHVG</sequence>
<protein>
    <submittedName>
        <fullName evidence="3">Uncharacterized protein</fullName>
    </submittedName>
</protein>
<name>A0A1B9HVG5_9TREE</name>
<dbReference type="GeneID" id="30175396"/>
<dbReference type="EMBL" id="KV700117">
    <property type="protein sequence ID" value="OCF47249.1"/>
    <property type="molecule type" value="Genomic_DNA"/>
</dbReference>
<feature type="region of interest" description="Disordered" evidence="1">
    <location>
        <begin position="852"/>
        <end position="873"/>
    </location>
</feature>